<gene>
    <name evidence="11" type="primary">ehuC</name>
    <name evidence="11" type="ORF">K1W69_13845</name>
</gene>
<dbReference type="NCBIfam" id="TIGR03004">
    <property type="entry name" value="ectoine_ehuC"/>
    <property type="match status" value="1"/>
</dbReference>
<keyword evidence="7 9" id="KW-1133">Transmembrane helix</keyword>
<keyword evidence="6" id="KW-0029">Amino-acid transport</keyword>
<dbReference type="InterPro" id="IPR043429">
    <property type="entry name" value="ArtM/GltK/GlnP/TcyL/YhdX-like"/>
</dbReference>
<dbReference type="Proteomes" id="UP001196509">
    <property type="component" value="Unassembled WGS sequence"/>
</dbReference>
<evidence type="ECO:0000256" key="1">
    <source>
        <dbReference type="ARBA" id="ARBA00004429"/>
    </source>
</evidence>
<comment type="similarity">
    <text evidence="2">Belongs to the binding-protein-dependent transport system permease family. HisMQ subfamily.</text>
</comment>
<accession>A0AAE3D0Y3</accession>
<feature type="domain" description="ABC transmembrane type-1" evidence="10">
    <location>
        <begin position="15"/>
        <end position="200"/>
    </location>
</feature>
<dbReference type="NCBIfam" id="TIGR01726">
    <property type="entry name" value="HEQRo_perm_3TM"/>
    <property type="match status" value="1"/>
</dbReference>
<evidence type="ECO:0000313" key="12">
    <source>
        <dbReference type="Proteomes" id="UP001196509"/>
    </source>
</evidence>
<keyword evidence="4" id="KW-1003">Cell membrane</keyword>
<reference evidence="11" key="1">
    <citation type="submission" date="2021-08" db="EMBL/GenBank/DDBJ databases">
        <title>Hoeflea bacterium WL0058 sp. nov., isolated from the sediment.</title>
        <authorList>
            <person name="Wang L."/>
            <person name="Zhang D."/>
        </authorList>
    </citation>
    <scope>NUCLEOTIDE SEQUENCE</scope>
    <source>
        <strain evidence="11">WL0058</strain>
    </source>
</reference>
<sequence length="224" mass="24732">MGQILEFTPLLIEGTWMTIKLTVVSAILALVISFVVGLSRLSRSRSVRVLATIYLEFFRGTSALVQMFFMFYVLPLLGLTLSPFIAGVIACGFNLGSYGSEVVRGAVQSVGKGQHEASTALNYTVYQRYRYVLIPQAIPMMIPPFGNLLIELMKLTAVTSLITIADLTFVAQIIRAQTAMTLEPFLLILVIYFLIASVLVGFTDFIARSIARKRHITLAGVRRS</sequence>
<dbReference type="Pfam" id="PF00528">
    <property type="entry name" value="BPD_transp_1"/>
    <property type="match status" value="1"/>
</dbReference>
<dbReference type="PANTHER" id="PTHR30614">
    <property type="entry name" value="MEMBRANE COMPONENT OF AMINO ACID ABC TRANSPORTER"/>
    <property type="match status" value="1"/>
</dbReference>
<evidence type="ECO:0000256" key="5">
    <source>
        <dbReference type="ARBA" id="ARBA00022692"/>
    </source>
</evidence>
<dbReference type="GO" id="GO:0043190">
    <property type="term" value="C:ATP-binding cassette (ABC) transporter complex"/>
    <property type="evidence" value="ECO:0007669"/>
    <property type="project" value="InterPro"/>
</dbReference>
<feature type="transmembrane region" description="Helical" evidence="9">
    <location>
        <begin position="155"/>
        <end position="174"/>
    </location>
</feature>
<dbReference type="PROSITE" id="PS50928">
    <property type="entry name" value="ABC_TM1"/>
    <property type="match status" value="1"/>
</dbReference>
<dbReference type="Gene3D" id="1.10.3720.10">
    <property type="entry name" value="MetI-like"/>
    <property type="match status" value="1"/>
</dbReference>
<dbReference type="InterPro" id="IPR014342">
    <property type="entry name" value="Ectoine_EhuC"/>
</dbReference>
<evidence type="ECO:0000256" key="9">
    <source>
        <dbReference type="RuleBase" id="RU363032"/>
    </source>
</evidence>
<dbReference type="AlphaFoldDB" id="A0AAE3D0Y3"/>
<evidence type="ECO:0000256" key="7">
    <source>
        <dbReference type="ARBA" id="ARBA00022989"/>
    </source>
</evidence>
<dbReference type="RefSeq" id="WP_220228912.1">
    <property type="nucleotide sequence ID" value="NZ_JAICBX010000002.1"/>
</dbReference>
<evidence type="ECO:0000259" key="10">
    <source>
        <dbReference type="PROSITE" id="PS50928"/>
    </source>
</evidence>
<evidence type="ECO:0000256" key="4">
    <source>
        <dbReference type="ARBA" id="ARBA00022475"/>
    </source>
</evidence>
<dbReference type="InterPro" id="IPR000515">
    <property type="entry name" value="MetI-like"/>
</dbReference>
<dbReference type="InterPro" id="IPR010065">
    <property type="entry name" value="AA_ABC_transptr_permease_3TM"/>
</dbReference>
<dbReference type="InterPro" id="IPR035906">
    <property type="entry name" value="MetI-like_sf"/>
</dbReference>
<comment type="caution">
    <text evidence="11">The sequence shown here is derived from an EMBL/GenBank/DDBJ whole genome shotgun (WGS) entry which is preliminary data.</text>
</comment>
<dbReference type="CDD" id="cd06261">
    <property type="entry name" value="TM_PBP2"/>
    <property type="match status" value="1"/>
</dbReference>
<evidence type="ECO:0000256" key="6">
    <source>
        <dbReference type="ARBA" id="ARBA00022970"/>
    </source>
</evidence>
<evidence type="ECO:0000256" key="8">
    <source>
        <dbReference type="ARBA" id="ARBA00023136"/>
    </source>
</evidence>
<evidence type="ECO:0000313" key="11">
    <source>
        <dbReference type="EMBL" id="MBW8638274.1"/>
    </source>
</evidence>
<dbReference type="SUPFAM" id="SSF161098">
    <property type="entry name" value="MetI-like"/>
    <property type="match status" value="1"/>
</dbReference>
<organism evidence="11 12">
    <name type="scientific">Flavimaribacter sediminis</name>
    <dbReference type="NCBI Taxonomy" id="2865987"/>
    <lineage>
        <taxon>Bacteria</taxon>
        <taxon>Pseudomonadati</taxon>
        <taxon>Pseudomonadota</taxon>
        <taxon>Alphaproteobacteria</taxon>
        <taxon>Hyphomicrobiales</taxon>
        <taxon>Rhizobiaceae</taxon>
        <taxon>Flavimaribacter</taxon>
    </lineage>
</organism>
<dbReference type="EMBL" id="JAICBX010000002">
    <property type="protein sequence ID" value="MBW8638274.1"/>
    <property type="molecule type" value="Genomic_DNA"/>
</dbReference>
<protein>
    <submittedName>
        <fullName evidence="11">Ectoine/hydroxyectoine ABC transporter permease subunit EhuC</fullName>
    </submittedName>
</protein>
<dbReference type="GO" id="GO:0022857">
    <property type="term" value="F:transmembrane transporter activity"/>
    <property type="evidence" value="ECO:0007669"/>
    <property type="project" value="InterPro"/>
</dbReference>
<proteinExistence type="inferred from homology"/>
<keyword evidence="3 9" id="KW-0813">Transport</keyword>
<name>A0AAE3D0Y3_9HYPH</name>
<evidence type="ECO:0000256" key="2">
    <source>
        <dbReference type="ARBA" id="ARBA00010072"/>
    </source>
</evidence>
<keyword evidence="5 9" id="KW-0812">Transmembrane</keyword>
<keyword evidence="12" id="KW-1185">Reference proteome</keyword>
<feature type="transmembrane region" description="Helical" evidence="9">
    <location>
        <begin position="76"/>
        <end position="95"/>
    </location>
</feature>
<comment type="subcellular location">
    <subcellularLocation>
        <location evidence="1">Cell inner membrane</location>
        <topology evidence="1">Multi-pass membrane protein</topology>
    </subcellularLocation>
    <subcellularLocation>
        <location evidence="9">Cell membrane</location>
        <topology evidence="9">Multi-pass membrane protein</topology>
    </subcellularLocation>
</comment>
<feature type="transmembrane region" description="Helical" evidence="9">
    <location>
        <begin position="16"/>
        <end position="37"/>
    </location>
</feature>
<dbReference type="PANTHER" id="PTHR30614:SF0">
    <property type="entry name" value="L-CYSTINE TRANSPORT SYSTEM PERMEASE PROTEIN TCYL"/>
    <property type="match status" value="1"/>
</dbReference>
<feature type="transmembrane region" description="Helical" evidence="9">
    <location>
        <begin position="186"/>
        <end position="207"/>
    </location>
</feature>
<evidence type="ECO:0000256" key="3">
    <source>
        <dbReference type="ARBA" id="ARBA00022448"/>
    </source>
</evidence>
<dbReference type="GO" id="GO:0006865">
    <property type="term" value="P:amino acid transport"/>
    <property type="evidence" value="ECO:0007669"/>
    <property type="project" value="UniProtKB-KW"/>
</dbReference>
<keyword evidence="8 9" id="KW-0472">Membrane</keyword>